<dbReference type="EMBL" id="BBQY01000002">
    <property type="protein sequence ID" value="GBH29958.1"/>
    <property type="molecule type" value="Genomic_DNA"/>
</dbReference>
<organism evidence="1 2">
    <name type="scientific">Sphingobium xenophagum</name>
    <dbReference type="NCBI Taxonomy" id="121428"/>
    <lineage>
        <taxon>Bacteria</taxon>
        <taxon>Pseudomonadati</taxon>
        <taxon>Pseudomonadota</taxon>
        <taxon>Alphaproteobacteria</taxon>
        <taxon>Sphingomonadales</taxon>
        <taxon>Sphingomonadaceae</taxon>
        <taxon>Sphingobium</taxon>
    </lineage>
</organism>
<sequence>MTSRDDMVATWLAAIEQFRKTRHAFTEWRASTPCPDPNLTPEDYDKACARVRKWERTDASFAVPYETAVQTLISLPAPNIEAAIVELQLAREALRDQDVEEIIVPILQTIEQDLHRLADDENGPEAEPN</sequence>
<accession>A0A401J007</accession>
<dbReference type="Proteomes" id="UP000290975">
    <property type="component" value="Unassembled WGS sequence"/>
</dbReference>
<evidence type="ECO:0000313" key="2">
    <source>
        <dbReference type="Proteomes" id="UP000290975"/>
    </source>
</evidence>
<comment type="caution">
    <text evidence="1">The sequence shown here is derived from an EMBL/GenBank/DDBJ whole genome shotgun (WGS) entry which is preliminary data.</text>
</comment>
<gene>
    <name evidence="1" type="ORF">MBESOW_P1212</name>
</gene>
<protein>
    <submittedName>
        <fullName evidence="1">Uncharacterized protein</fullName>
    </submittedName>
</protein>
<reference evidence="1 2" key="1">
    <citation type="submission" date="2014-12" db="EMBL/GenBank/DDBJ databases">
        <title>Whole genome sequencing of Sphingobium xenophagum OW59.</title>
        <authorList>
            <person name="Ohta Y."/>
            <person name="Nishi S."/>
            <person name="Hatada Y."/>
        </authorList>
    </citation>
    <scope>NUCLEOTIDE SEQUENCE [LARGE SCALE GENOMIC DNA]</scope>
    <source>
        <strain evidence="1 2">OW59</strain>
    </source>
</reference>
<name>A0A401J007_SPHXE</name>
<evidence type="ECO:0000313" key="1">
    <source>
        <dbReference type="EMBL" id="GBH29958.1"/>
    </source>
</evidence>
<proteinExistence type="predicted"/>
<keyword evidence="2" id="KW-1185">Reference proteome</keyword>
<dbReference type="AlphaFoldDB" id="A0A401J007"/>